<dbReference type="OrthoDB" id="155163at2"/>
<protein>
    <submittedName>
        <fullName evidence="2">Putative membrane protein YhfC</fullName>
    </submittedName>
</protein>
<evidence type="ECO:0000256" key="1">
    <source>
        <dbReference type="SAM" id="Phobius"/>
    </source>
</evidence>
<feature type="transmembrane region" description="Helical" evidence="1">
    <location>
        <begin position="126"/>
        <end position="144"/>
    </location>
</feature>
<sequence length="268" mass="29118">MNYTVPILSIIFMAVSALIGIAIPVVLFLVFRKKYKADILPFFVGCAIFILFALILESLIHNLVLTSEAGRAITSNIWVYGIYVGLMAGLFEETGRFTAFKTVLKKNLGNNPNALMYGAGHGGFEAIYLLVGNMISHIVMAVTLNNGMGSKLTVGITDPAALQRVNATIAALAEAQPIDFLMGSIERFAAVALHISLSVLVWFAVKNGGRRFWLFPLAIFLHALMDTATVILSSYSSNIWIIEGAIYFISASCVVIAVTVWKKFASTL</sequence>
<feature type="transmembrane region" description="Helical" evidence="1">
    <location>
        <begin position="72"/>
        <end position="91"/>
    </location>
</feature>
<evidence type="ECO:0000313" key="2">
    <source>
        <dbReference type="EMBL" id="REG11049.1"/>
    </source>
</evidence>
<evidence type="ECO:0000313" key="3">
    <source>
        <dbReference type="Proteomes" id="UP000256388"/>
    </source>
</evidence>
<comment type="caution">
    <text evidence="2">The sequence shown here is derived from an EMBL/GenBank/DDBJ whole genome shotgun (WGS) entry which is preliminary data.</text>
</comment>
<dbReference type="Proteomes" id="UP000256388">
    <property type="component" value="Unassembled WGS sequence"/>
</dbReference>
<dbReference type="AlphaFoldDB" id="A0A347ZSU6"/>
<feature type="transmembrane region" description="Helical" evidence="1">
    <location>
        <begin position="6"/>
        <end position="30"/>
    </location>
</feature>
<dbReference type="PIRSF" id="PIRSF033101">
    <property type="entry name" value="UCP033101"/>
    <property type="match status" value="1"/>
</dbReference>
<keyword evidence="3" id="KW-1185">Reference proteome</keyword>
<dbReference type="Pfam" id="PF10086">
    <property type="entry name" value="YhfC"/>
    <property type="match status" value="1"/>
</dbReference>
<accession>A0A347ZSU6</accession>
<keyword evidence="1" id="KW-1133">Transmembrane helix</keyword>
<dbReference type="RefSeq" id="WP_116224196.1">
    <property type="nucleotide sequence ID" value="NZ_AP018437.1"/>
</dbReference>
<feature type="transmembrane region" description="Helical" evidence="1">
    <location>
        <begin position="239"/>
        <end position="261"/>
    </location>
</feature>
<proteinExistence type="predicted"/>
<keyword evidence="1" id="KW-0812">Transmembrane</keyword>
<dbReference type="EMBL" id="QUMS01000001">
    <property type="protein sequence ID" value="REG11049.1"/>
    <property type="molecule type" value="Genomic_DNA"/>
</dbReference>
<feature type="transmembrane region" description="Helical" evidence="1">
    <location>
        <begin position="212"/>
        <end position="233"/>
    </location>
</feature>
<dbReference type="InterPro" id="IPR011397">
    <property type="entry name" value="YhfC"/>
</dbReference>
<name>A0A347ZSU6_9CHLR</name>
<organism evidence="2 3">
    <name type="scientific">Pelolinea submarina</name>
    <dbReference type="NCBI Taxonomy" id="913107"/>
    <lineage>
        <taxon>Bacteria</taxon>
        <taxon>Bacillati</taxon>
        <taxon>Chloroflexota</taxon>
        <taxon>Anaerolineae</taxon>
        <taxon>Anaerolineales</taxon>
        <taxon>Anaerolineaceae</taxon>
        <taxon>Pelolinea</taxon>
    </lineage>
</organism>
<feature type="transmembrane region" description="Helical" evidence="1">
    <location>
        <begin position="188"/>
        <end position="205"/>
    </location>
</feature>
<feature type="transmembrane region" description="Helical" evidence="1">
    <location>
        <begin position="42"/>
        <end position="60"/>
    </location>
</feature>
<gene>
    <name evidence="2" type="ORF">DFR64_0922</name>
</gene>
<keyword evidence="1" id="KW-0472">Membrane</keyword>
<reference evidence="2 3" key="1">
    <citation type="submission" date="2018-08" db="EMBL/GenBank/DDBJ databases">
        <title>Genomic Encyclopedia of Type Strains, Phase IV (KMG-IV): sequencing the most valuable type-strain genomes for metagenomic binning, comparative biology and taxonomic classification.</title>
        <authorList>
            <person name="Goeker M."/>
        </authorList>
    </citation>
    <scope>NUCLEOTIDE SEQUENCE [LARGE SCALE GENOMIC DNA]</scope>
    <source>
        <strain evidence="2 3">DSM 23923</strain>
    </source>
</reference>